<dbReference type="WBParaSite" id="jg443">
    <property type="protein sequence ID" value="jg443"/>
    <property type="gene ID" value="jg443"/>
</dbReference>
<organism evidence="1 2">
    <name type="scientific">Ditylenchus dipsaci</name>
    <dbReference type="NCBI Taxonomy" id="166011"/>
    <lineage>
        <taxon>Eukaryota</taxon>
        <taxon>Metazoa</taxon>
        <taxon>Ecdysozoa</taxon>
        <taxon>Nematoda</taxon>
        <taxon>Chromadorea</taxon>
        <taxon>Rhabditida</taxon>
        <taxon>Tylenchina</taxon>
        <taxon>Tylenchomorpha</taxon>
        <taxon>Sphaerularioidea</taxon>
        <taxon>Anguinidae</taxon>
        <taxon>Anguininae</taxon>
        <taxon>Ditylenchus</taxon>
    </lineage>
</organism>
<evidence type="ECO:0000313" key="2">
    <source>
        <dbReference type="WBParaSite" id="jg443"/>
    </source>
</evidence>
<proteinExistence type="predicted"/>
<name>A0A915ECK7_9BILA</name>
<reference evidence="2" key="1">
    <citation type="submission" date="2022-11" db="UniProtKB">
        <authorList>
            <consortium name="WormBaseParasite"/>
        </authorList>
    </citation>
    <scope>IDENTIFICATION</scope>
</reference>
<accession>A0A915ECK7</accession>
<dbReference type="AlphaFoldDB" id="A0A915ECK7"/>
<sequence>MPKKNSNQRDFNRDLLEAVKHYPALFEYSPRRRREWNDGWREVARLLKTTSKRAMEGFRKLKKSFKDAANVTEFEYFPEMQFIAHLLRPAEFPARRCYMTPEFVLSEPSSSGSSINQEVDVVDLENEGIQEDAEVSSVAEVVITRVDPLDAAAEDMPELDELFGIPKLTDRLKAPLDAEIDANDISVSMPMDQPGIQLLQANLFNLFPLQMILPSISFGETLTNEHANSLLTSTPIVSKSVRVAEEAVCVEEMLLQCCQPNYRQDVATVSAPVNDANFFDATKPVDQHEIDTVLSHMSAVSSQSKLPSCVTAVHIESKLAESAVTCLESDYSGIKRTENPLFDGVEVIATDEKPLPSIIGQIESHAPVAADPAKTKYYEFLIECAKEKQKLDEMVVAEQLKSIVKNNEREERLASKQLETEQAKLEANVAIKVLTDMRIANEKLRHEKLKRSSSHMSF</sequence>
<protein>
    <submittedName>
        <fullName evidence="2">MADF domain-containing protein</fullName>
    </submittedName>
</protein>
<evidence type="ECO:0000313" key="1">
    <source>
        <dbReference type="Proteomes" id="UP000887574"/>
    </source>
</evidence>
<dbReference type="Proteomes" id="UP000887574">
    <property type="component" value="Unplaced"/>
</dbReference>
<keyword evidence="1" id="KW-1185">Reference proteome</keyword>